<dbReference type="AlphaFoldDB" id="A0A1G6GRQ7"/>
<keyword evidence="3" id="KW-1185">Reference proteome</keyword>
<protein>
    <recommendedName>
        <fullName evidence="4">Ribbon-helix-helix protein, copG family</fullName>
    </recommendedName>
</protein>
<dbReference type="EMBL" id="FMYF01000004">
    <property type="protein sequence ID" value="SDB84722.1"/>
    <property type="molecule type" value="Genomic_DNA"/>
</dbReference>
<evidence type="ECO:0008006" key="4">
    <source>
        <dbReference type="Google" id="ProtNLM"/>
    </source>
</evidence>
<dbReference type="Proteomes" id="UP000199086">
    <property type="component" value="Unassembled WGS sequence"/>
</dbReference>
<proteinExistence type="predicted"/>
<feature type="compositionally biased region" description="Basic and acidic residues" evidence="1">
    <location>
        <begin position="1"/>
        <end position="20"/>
    </location>
</feature>
<evidence type="ECO:0000313" key="2">
    <source>
        <dbReference type="EMBL" id="SDB84722.1"/>
    </source>
</evidence>
<evidence type="ECO:0000256" key="1">
    <source>
        <dbReference type="SAM" id="MobiDB-lite"/>
    </source>
</evidence>
<name>A0A1G6GRQ7_9ACTN</name>
<dbReference type="STRING" id="1577474.GA0111570_104347"/>
<reference evidence="2 3" key="1">
    <citation type="submission" date="2016-06" db="EMBL/GenBank/DDBJ databases">
        <authorList>
            <person name="Olsen C.W."/>
            <person name="Carey S."/>
            <person name="Hinshaw L."/>
            <person name="Karasin A.I."/>
        </authorList>
    </citation>
    <scope>NUCLEOTIDE SEQUENCE [LARGE SCALE GENOMIC DNA]</scope>
    <source>
        <strain evidence="2 3">LZ-22</strain>
    </source>
</reference>
<sequence length="138" mass="15136">MSDYESRRGSLDPAHPTHLDDDPEVERIMSTTSTMGASEASLGEAQQVTLGDATEQAGSKRGLNGHESSGRVRHDEKITVYVSGDELIALERARLELRGERGLSVDRGRIVRAAVAMALDDLRQHGTDSQLVQRLRKK</sequence>
<gene>
    <name evidence="2" type="ORF">GA0111570_104347</name>
</gene>
<feature type="region of interest" description="Disordered" evidence="1">
    <location>
        <begin position="1"/>
        <end position="71"/>
    </location>
</feature>
<accession>A0A1G6GRQ7</accession>
<organism evidence="2 3">
    <name type="scientific">Raineyella antarctica</name>
    <dbReference type="NCBI Taxonomy" id="1577474"/>
    <lineage>
        <taxon>Bacteria</taxon>
        <taxon>Bacillati</taxon>
        <taxon>Actinomycetota</taxon>
        <taxon>Actinomycetes</taxon>
        <taxon>Propionibacteriales</taxon>
        <taxon>Propionibacteriaceae</taxon>
        <taxon>Raineyella</taxon>
    </lineage>
</organism>
<evidence type="ECO:0000313" key="3">
    <source>
        <dbReference type="Proteomes" id="UP000199086"/>
    </source>
</evidence>